<reference evidence="3 4" key="1">
    <citation type="submission" date="2020-04" db="EMBL/GenBank/DDBJ databases">
        <title>Plant Genome Project.</title>
        <authorList>
            <person name="Zhang R.-G."/>
        </authorList>
    </citation>
    <scope>NUCLEOTIDE SEQUENCE [LARGE SCALE GENOMIC DNA]</scope>
    <source>
        <strain evidence="3">YNK0</strain>
        <tissue evidence="3">Leaf</tissue>
    </source>
</reference>
<evidence type="ECO:0000313" key="4">
    <source>
        <dbReference type="Proteomes" id="UP000655225"/>
    </source>
</evidence>
<dbReference type="OrthoDB" id="10264738at2759"/>
<dbReference type="EMBL" id="JABCRI010000020">
    <property type="protein sequence ID" value="KAF8388112.1"/>
    <property type="molecule type" value="Genomic_DNA"/>
</dbReference>
<dbReference type="InterPro" id="IPR036457">
    <property type="entry name" value="PPM-type-like_dom_sf"/>
</dbReference>
<feature type="signal peptide" evidence="1">
    <location>
        <begin position="1"/>
        <end position="40"/>
    </location>
</feature>
<evidence type="ECO:0000259" key="2">
    <source>
        <dbReference type="PROSITE" id="PS51746"/>
    </source>
</evidence>
<evidence type="ECO:0000256" key="1">
    <source>
        <dbReference type="SAM" id="SignalP"/>
    </source>
</evidence>
<feature type="chain" id="PRO_5032276869" description="PPM-type phosphatase domain-containing protein" evidence="1">
    <location>
        <begin position="41"/>
        <end position="480"/>
    </location>
</feature>
<keyword evidence="4" id="KW-1185">Reference proteome</keyword>
<keyword evidence="1" id="KW-0732">Signal</keyword>
<dbReference type="Pfam" id="PF00481">
    <property type="entry name" value="PP2C"/>
    <property type="match status" value="1"/>
</dbReference>
<name>A0A835D4X7_TETSI</name>
<accession>A0A835D4X7</accession>
<evidence type="ECO:0000313" key="3">
    <source>
        <dbReference type="EMBL" id="KAF8388112.1"/>
    </source>
</evidence>
<dbReference type="InterPro" id="IPR001932">
    <property type="entry name" value="PPM-type_phosphatase-like_dom"/>
</dbReference>
<dbReference type="InterPro" id="IPR015655">
    <property type="entry name" value="PP2C"/>
</dbReference>
<dbReference type="PANTHER" id="PTHR47992">
    <property type="entry name" value="PROTEIN PHOSPHATASE"/>
    <property type="match status" value="1"/>
</dbReference>
<sequence>MHSLCYDSIFSVNATVTMRGLKIFLVLLGFLLFAVPSSNGESSSCLRAYEEGGAAAVFESPECPYWHLSSFQRNTLNCQFSTLQGRRRYQEDRVSCDLDLQIPFPGRTGIKNITAGMVAIFDGHNGAEASDMASKLLLEYFILHTYFLLHGTYSSELKSTGDPLALDMERSSYMEILKESLRRTIHDIDATFSKANLYIYIYIYISFFLFVEASRNNLFSGSTATVALIVDGQIIVANVGDSKALLCSKGMLSLQEAKVEDYGDFKLEASNGSTHFSARELTRDHHPDRDDERSRVEAAGGFVVEWAGAARVNGELAVSRAIGDMPYKRYGVISTPEMTDWQPPTGNDSYLVAASDGIFHKLTTQDVCDLLWYVHTRGNEKSELSASCSHSLADCIVNTAFEEGSTDNLSAVVVPLRSTGFSGALFKERFDGEGSIDSSAFGLQKIISSQSGNLPYSLDSRYNIQALVDIVCVPTLIRES</sequence>
<feature type="domain" description="PPM-type phosphatase" evidence="2">
    <location>
        <begin position="77"/>
        <end position="416"/>
    </location>
</feature>
<dbReference type="GO" id="GO:0004722">
    <property type="term" value="F:protein serine/threonine phosphatase activity"/>
    <property type="evidence" value="ECO:0007669"/>
    <property type="project" value="InterPro"/>
</dbReference>
<dbReference type="CDD" id="cd00143">
    <property type="entry name" value="PP2Cc"/>
    <property type="match status" value="1"/>
</dbReference>
<dbReference type="SMART" id="SM00332">
    <property type="entry name" value="PP2Cc"/>
    <property type="match status" value="1"/>
</dbReference>
<organism evidence="3 4">
    <name type="scientific">Tetracentron sinense</name>
    <name type="common">Spur-leaf</name>
    <dbReference type="NCBI Taxonomy" id="13715"/>
    <lineage>
        <taxon>Eukaryota</taxon>
        <taxon>Viridiplantae</taxon>
        <taxon>Streptophyta</taxon>
        <taxon>Embryophyta</taxon>
        <taxon>Tracheophyta</taxon>
        <taxon>Spermatophyta</taxon>
        <taxon>Magnoliopsida</taxon>
        <taxon>Trochodendrales</taxon>
        <taxon>Trochodendraceae</taxon>
        <taxon>Tetracentron</taxon>
    </lineage>
</organism>
<dbReference type="OMA" id="YGESSTC"/>
<dbReference type="PROSITE" id="PS51746">
    <property type="entry name" value="PPM_2"/>
    <property type="match status" value="1"/>
</dbReference>
<dbReference type="SUPFAM" id="SSF81606">
    <property type="entry name" value="PP2C-like"/>
    <property type="match status" value="1"/>
</dbReference>
<dbReference type="Gene3D" id="3.60.40.10">
    <property type="entry name" value="PPM-type phosphatase domain"/>
    <property type="match status" value="1"/>
</dbReference>
<dbReference type="Proteomes" id="UP000655225">
    <property type="component" value="Unassembled WGS sequence"/>
</dbReference>
<comment type="caution">
    <text evidence="3">The sequence shown here is derived from an EMBL/GenBank/DDBJ whole genome shotgun (WGS) entry which is preliminary data.</text>
</comment>
<protein>
    <recommendedName>
        <fullName evidence="2">PPM-type phosphatase domain-containing protein</fullName>
    </recommendedName>
</protein>
<dbReference type="AlphaFoldDB" id="A0A835D4X7"/>
<proteinExistence type="predicted"/>
<gene>
    <name evidence="3" type="ORF">HHK36_026778</name>
</gene>